<evidence type="ECO:0000256" key="4">
    <source>
        <dbReference type="ARBA" id="ARBA00022679"/>
    </source>
</evidence>
<evidence type="ECO:0000256" key="1">
    <source>
        <dbReference type="ARBA" id="ARBA00009469"/>
    </source>
</evidence>
<evidence type="ECO:0000259" key="11">
    <source>
        <dbReference type="Pfam" id="PF02799"/>
    </source>
</evidence>
<evidence type="ECO:0000256" key="9">
    <source>
        <dbReference type="RuleBase" id="RU004178"/>
    </source>
</evidence>
<dbReference type="InterPro" id="IPR022676">
    <property type="entry name" value="NMT_N"/>
</dbReference>
<dbReference type="Pfam" id="PF02799">
    <property type="entry name" value="NMT_C"/>
    <property type="match status" value="1"/>
</dbReference>
<evidence type="ECO:0000256" key="8">
    <source>
        <dbReference type="RuleBase" id="RU000586"/>
    </source>
</evidence>
<evidence type="ECO:0000256" key="2">
    <source>
        <dbReference type="ARBA" id="ARBA00012923"/>
    </source>
</evidence>
<dbReference type="GO" id="GO:0004379">
    <property type="term" value="F:glycylpeptide N-tetradecanoyltransferase activity"/>
    <property type="evidence" value="ECO:0007669"/>
    <property type="project" value="UniProtKB-EC"/>
</dbReference>
<evidence type="ECO:0000313" key="15">
    <source>
        <dbReference type="Proteomes" id="UP000078560"/>
    </source>
</evidence>
<dbReference type="EMBL" id="FLQU01000584">
    <property type="protein sequence ID" value="SBS87615.1"/>
    <property type="molecule type" value="Genomic_DNA"/>
</dbReference>
<sequence>MNDDKKEFAGSDIYQLIKNAKDKIKIDYKFWYTQPVPKINDEFNESVKMANARGEAINEPFISDNKVEDVRKDEYKLPAGYSWYVCDVKNEKDRSEIYTLLTDNYVEDDDNIFRFNYSSEFLLWALTSPNYLKTWHIGVKYEATKKLIGFISAIPTDICINKKVVKMAEVNFLCVHKTLRSKRLAPVLIKEVTRRINLENIWQAIYTAGVYLPKPVSDARYYHRSINVKKLIEIGFSSLNPRLTMSRAIKLYKVEDTLNLTNLRLMKKKDVEGVHKLLTTYLEEFNLYAVFTKEEIAHWFLPIENVIYTYVNEEEGVIKDMISFYSLPSQILGNDKYDILNAAYSFYNVTTTTTFKNLMQDAIYLAKKNKFDVFNALEVMNNKSIFSDLKFGEGDGSLKYYLYNWKCAAFSPSNAKWFACFFTPKSAQAKKRNREGVIADKA</sequence>
<dbReference type="EMBL" id="FLQV01000744">
    <property type="protein sequence ID" value="SBS97708.1"/>
    <property type="molecule type" value="Genomic_DNA"/>
</dbReference>
<evidence type="ECO:0000256" key="3">
    <source>
        <dbReference type="ARBA" id="ARBA00022240"/>
    </source>
</evidence>
<dbReference type="Gene3D" id="3.40.630.170">
    <property type="match status" value="1"/>
</dbReference>
<proteinExistence type="inferred from homology"/>
<comment type="catalytic activity">
    <reaction evidence="8">
        <text>N-terminal glycyl-[protein] + tetradecanoyl-CoA = N-tetradecanoylglycyl-[protein] + CoA + H(+)</text>
        <dbReference type="Rhea" id="RHEA:15521"/>
        <dbReference type="Rhea" id="RHEA-COMP:12666"/>
        <dbReference type="Rhea" id="RHEA-COMP:12667"/>
        <dbReference type="ChEBI" id="CHEBI:15378"/>
        <dbReference type="ChEBI" id="CHEBI:57287"/>
        <dbReference type="ChEBI" id="CHEBI:57385"/>
        <dbReference type="ChEBI" id="CHEBI:64723"/>
        <dbReference type="ChEBI" id="CHEBI:133050"/>
        <dbReference type="EC" id="2.3.1.97"/>
    </reaction>
</comment>
<dbReference type="InterPro" id="IPR022678">
    <property type="entry name" value="NMT_CS"/>
</dbReference>
<protein>
    <recommendedName>
        <fullName evidence="3 8">Glycylpeptide N-tetradecanoyltransferase</fullName>
        <ecNumber evidence="2 8">2.3.1.97</ecNumber>
    </recommendedName>
</protein>
<keyword evidence="5 8" id="KW-0012">Acyltransferase</keyword>
<feature type="domain" description="Glycylpeptide N-tetradecanoyltransferase C-terminal" evidence="11">
    <location>
        <begin position="233"/>
        <end position="409"/>
    </location>
</feature>
<organism evidence="13 14">
    <name type="scientific">Plasmodium ovale curtisi</name>
    <dbReference type="NCBI Taxonomy" id="864141"/>
    <lineage>
        <taxon>Eukaryota</taxon>
        <taxon>Sar</taxon>
        <taxon>Alveolata</taxon>
        <taxon>Apicomplexa</taxon>
        <taxon>Aconoidasida</taxon>
        <taxon>Haemosporida</taxon>
        <taxon>Plasmodiidae</taxon>
        <taxon>Plasmodium</taxon>
        <taxon>Plasmodium (Plasmodium)</taxon>
    </lineage>
</organism>
<evidence type="ECO:0000313" key="14">
    <source>
        <dbReference type="Proteomes" id="UP000078546"/>
    </source>
</evidence>
<dbReference type="InterPro" id="IPR016181">
    <property type="entry name" value="Acyl_CoA_acyltransferase"/>
</dbReference>
<evidence type="ECO:0000256" key="6">
    <source>
        <dbReference type="ARBA" id="ARBA00059499"/>
    </source>
</evidence>
<feature type="domain" description="Glycylpeptide N-tetradecanoyltransferase N-terminal" evidence="10">
    <location>
        <begin position="64"/>
        <end position="217"/>
    </location>
</feature>
<dbReference type="PANTHER" id="PTHR11377:SF5">
    <property type="entry name" value="GLYCYLPEPTIDE N-TETRADECANOYLTRANSFERASE"/>
    <property type="match status" value="1"/>
</dbReference>
<dbReference type="InterPro" id="IPR022677">
    <property type="entry name" value="NMT_C"/>
</dbReference>
<dbReference type="Pfam" id="PF01233">
    <property type="entry name" value="NMT"/>
    <property type="match status" value="1"/>
</dbReference>
<comment type="function">
    <text evidence="6">Adds a myristoyl group to the N-terminal glycine residue of certain cellular proteins. Myristoylates adenylate kinase AK2. During the asexual blood stage, may myristoylate proteins such as ARO, CDPK1 and GAP45. Probably by mediating protein myristoylation, plays a role in the assembly of the inner membrane complex during the early stages of schizogony and in the formation of rhoptries in the late stages and thus merozoite egress.</text>
</comment>
<reference evidence="13" key="1">
    <citation type="submission" date="2016-05" db="EMBL/GenBank/DDBJ databases">
        <authorList>
            <person name="Lavstsen T."/>
            <person name="Jespersen J.S."/>
        </authorList>
    </citation>
    <scope>NUCLEOTIDE SEQUENCE [LARGE SCALE GENOMIC DNA]</scope>
</reference>
<dbReference type="GO" id="GO:0005737">
    <property type="term" value="C:cytoplasm"/>
    <property type="evidence" value="ECO:0007669"/>
    <property type="project" value="TreeGrafter"/>
</dbReference>
<comment type="similarity">
    <text evidence="1 9">Belongs to the NMT family.</text>
</comment>
<dbReference type="FunFam" id="3.40.630.170:FF:000001">
    <property type="entry name" value="Glycylpeptide N-tetradecanoyltransferase"/>
    <property type="match status" value="1"/>
</dbReference>
<dbReference type="PANTHER" id="PTHR11377">
    <property type="entry name" value="N-MYRISTOYL TRANSFERASE"/>
    <property type="match status" value="1"/>
</dbReference>
<dbReference type="SMR" id="A0A1A8WZE8"/>
<reference evidence="14 15" key="2">
    <citation type="submission" date="2016-05" db="EMBL/GenBank/DDBJ databases">
        <authorList>
            <person name="Naeem Raeece"/>
        </authorList>
    </citation>
    <scope>NUCLEOTIDE SEQUENCE [LARGE SCALE GENOMIC DNA]</scope>
</reference>
<dbReference type="SUPFAM" id="SSF55729">
    <property type="entry name" value="Acyl-CoA N-acyltransferases (Nat)"/>
    <property type="match status" value="2"/>
</dbReference>
<dbReference type="PIRSF" id="PIRSF015892">
    <property type="entry name" value="N-myristl_transf"/>
    <property type="match status" value="1"/>
</dbReference>
<accession>A0A1A8WZE8</accession>
<keyword evidence="4 8" id="KW-0808">Transferase</keyword>
<dbReference type="InterPro" id="IPR000903">
    <property type="entry name" value="NMT"/>
</dbReference>
<evidence type="ECO:0000313" key="13">
    <source>
        <dbReference type="EMBL" id="SBS97708.1"/>
    </source>
</evidence>
<dbReference type="PROSITE" id="PS00976">
    <property type="entry name" value="NMT_2"/>
    <property type="match status" value="1"/>
</dbReference>
<dbReference type="PROSITE" id="PS00975">
    <property type="entry name" value="NMT_1"/>
    <property type="match status" value="1"/>
</dbReference>
<dbReference type="Proteomes" id="UP000078560">
    <property type="component" value="Unassembled WGS sequence"/>
</dbReference>
<dbReference type="EC" id="2.3.1.97" evidence="2 8"/>
<dbReference type="Proteomes" id="UP000078546">
    <property type="component" value="Unassembled WGS sequence"/>
</dbReference>
<comment type="subunit">
    <text evidence="7">Heterodimer composed of NMT and AK2; AK2 myristoylation stabilizes the complex.</text>
</comment>
<evidence type="ECO:0000256" key="5">
    <source>
        <dbReference type="ARBA" id="ARBA00023315"/>
    </source>
</evidence>
<evidence type="ECO:0000259" key="10">
    <source>
        <dbReference type="Pfam" id="PF01233"/>
    </source>
</evidence>
<name>A0A1A8WZE8_PLAOA</name>
<dbReference type="AlphaFoldDB" id="A0A1A8WZE8"/>
<evidence type="ECO:0000256" key="7">
    <source>
        <dbReference type="ARBA" id="ARBA00062182"/>
    </source>
</evidence>
<evidence type="ECO:0000313" key="12">
    <source>
        <dbReference type="EMBL" id="SBS87615.1"/>
    </source>
</evidence>
<gene>
    <name evidence="13" type="ORF">POVCU1_040290</name>
    <name evidence="12" type="ORF">POVCU2_0043610</name>
</gene>